<feature type="binding site" evidence="7">
    <location>
        <position position="84"/>
    </location>
    <ligand>
        <name>Zn(2+)</name>
        <dbReference type="ChEBI" id="CHEBI:29105"/>
        <label>1</label>
    </ligand>
</feature>
<keyword evidence="1 7" id="KW-0240">DNA-directed RNA polymerase</keyword>
<keyword evidence="3 7" id="KW-0548">Nucleotidyltransferase</keyword>
<keyword evidence="7" id="KW-0460">Magnesium</keyword>
<dbReference type="GO" id="GO:0003677">
    <property type="term" value="F:DNA binding"/>
    <property type="evidence" value="ECO:0007669"/>
    <property type="project" value="UniProtKB-UniRule"/>
</dbReference>
<dbReference type="GO" id="GO:0000428">
    <property type="term" value="C:DNA-directed RNA polymerase complex"/>
    <property type="evidence" value="ECO:0007669"/>
    <property type="project" value="UniProtKB-KW"/>
</dbReference>
<dbReference type="InterPro" id="IPR007081">
    <property type="entry name" value="RNA_pol_Rpb1_5"/>
</dbReference>
<dbReference type="GO" id="GO:0003899">
    <property type="term" value="F:DNA-directed RNA polymerase activity"/>
    <property type="evidence" value="ECO:0007669"/>
    <property type="project" value="UniProtKB-UniRule"/>
</dbReference>
<feature type="binding site" evidence="7">
    <location>
        <position position="66"/>
    </location>
    <ligand>
        <name>Zn(2+)</name>
        <dbReference type="ChEBI" id="CHEBI:29105"/>
        <label>1</label>
    </ligand>
</feature>
<feature type="binding site" evidence="7">
    <location>
        <position position="532"/>
    </location>
    <ligand>
        <name>Mg(2+)</name>
        <dbReference type="ChEBI" id="CHEBI:18420"/>
    </ligand>
</feature>
<dbReference type="Pfam" id="PF04997">
    <property type="entry name" value="RNA_pol_Rpb1_1"/>
    <property type="match status" value="1"/>
</dbReference>
<evidence type="ECO:0000313" key="11">
    <source>
        <dbReference type="EMBL" id="OHA55794.1"/>
    </source>
</evidence>
<keyword evidence="4 7" id="KW-0479">Metal-binding</keyword>
<dbReference type="PANTHER" id="PTHR19376">
    <property type="entry name" value="DNA-DIRECTED RNA POLYMERASE"/>
    <property type="match status" value="1"/>
</dbReference>
<dbReference type="Pfam" id="PF05000">
    <property type="entry name" value="RNA_pol_Rpb1_4"/>
    <property type="match status" value="1"/>
</dbReference>
<dbReference type="Gene3D" id="4.10.860.120">
    <property type="entry name" value="RNA polymerase II, clamp domain"/>
    <property type="match status" value="1"/>
</dbReference>
<dbReference type="Pfam" id="PF04983">
    <property type="entry name" value="RNA_pol_Rpb1_3"/>
    <property type="match status" value="1"/>
</dbReference>
<dbReference type="InterPro" id="IPR000722">
    <property type="entry name" value="RNA_pol_asu"/>
</dbReference>
<evidence type="ECO:0000256" key="6">
    <source>
        <dbReference type="ARBA" id="ARBA00048552"/>
    </source>
</evidence>
<comment type="subunit">
    <text evidence="7">The RNAP catalytic core consists of 2 alpha, 1 beta, 1 beta' and 1 omega subunit. When a sigma factor is associated with the core the holoenzyme is formed, which can initiate transcription.</text>
</comment>
<evidence type="ECO:0000259" key="10">
    <source>
        <dbReference type="SMART" id="SM00663"/>
    </source>
</evidence>
<dbReference type="HAMAP" id="MF_01322">
    <property type="entry name" value="RNApol_bact_RpoC"/>
    <property type="match status" value="1"/>
</dbReference>
<dbReference type="SMART" id="SM00663">
    <property type="entry name" value="RPOLA_N"/>
    <property type="match status" value="1"/>
</dbReference>
<dbReference type="Gene3D" id="2.40.50.100">
    <property type="match status" value="1"/>
</dbReference>
<feature type="binding site" evidence="7">
    <location>
        <position position="926"/>
    </location>
    <ligand>
        <name>Zn(2+)</name>
        <dbReference type="ChEBI" id="CHEBI:29105"/>
        <label>2</label>
    </ligand>
</feature>
<evidence type="ECO:0000256" key="9">
    <source>
        <dbReference type="SAM" id="Coils"/>
    </source>
</evidence>
<dbReference type="SUPFAM" id="SSF51246">
    <property type="entry name" value="Rudiment single hybrid motif"/>
    <property type="match status" value="1"/>
</dbReference>
<evidence type="ECO:0000256" key="7">
    <source>
        <dbReference type="HAMAP-Rule" id="MF_01322"/>
    </source>
</evidence>
<gene>
    <name evidence="7" type="primary">rpoC</name>
    <name evidence="11" type="ORF">A2226_02325</name>
</gene>
<dbReference type="CDD" id="cd01609">
    <property type="entry name" value="RNAP_beta'_N"/>
    <property type="match status" value="1"/>
</dbReference>
<dbReference type="InterPro" id="IPR044893">
    <property type="entry name" value="RNA_pol_Rpb1_clamp_domain"/>
</dbReference>
<dbReference type="GO" id="GO:0008270">
    <property type="term" value="F:zinc ion binding"/>
    <property type="evidence" value="ECO:0007669"/>
    <property type="project" value="UniProtKB-UniRule"/>
</dbReference>
<dbReference type="PANTHER" id="PTHR19376:SF54">
    <property type="entry name" value="DNA-DIRECTED RNA POLYMERASE SUBUNIT BETA"/>
    <property type="match status" value="1"/>
</dbReference>
<dbReference type="Gene3D" id="1.10.274.100">
    <property type="entry name" value="RNA polymerase Rpb1, domain 3"/>
    <property type="match status" value="2"/>
</dbReference>
<feature type="coiled-coil region" evidence="9">
    <location>
        <begin position="188"/>
        <end position="216"/>
    </location>
</feature>
<reference evidence="11 12" key="1">
    <citation type="journal article" date="2016" name="Nat. Commun.">
        <title>Thousands of microbial genomes shed light on interconnected biogeochemical processes in an aquifer system.</title>
        <authorList>
            <person name="Anantharaman K."/>
            <person name="Brown C.T."/>
            <person name="Hug L.A."/>
            <person name="Sharon I."/>
            <person name="Castelle C.J."/>
            <person name="Probst A.J."/>
            <person name="Thomas B.C."/>
            <person name="Singh A."/>
            <person name="Wilkins M.J."/>
            <person name="Karaoz U."/>
            <person name="Brodie E.L."/>
            <person name="Williams K.H."/>
            <person name="Hubbard S.S."/>
            <person name="Banfield J.F."/>
        </authorList>
    </citation>
    <scope>NUCLEOTIDE SEQUENCE [LARGE SCALE GENOMIC DNA]</scope>
</reference>
<sequence>MFPERESLQSNDFDSIRLKLASPAEVRDWSYGEVTKPETINYRTQKPEKDGLFDERIFGPTKDWECYCGKYKRIRYRGIVCDKCGVEVTRSVVRRERFGHIALASPVSHIWFLRGVPSKIGLVLGLSVQELEKVIYFASFIITRVDEDKKKQLLDQVTAEYKSKRKMIEADSQRQSSELSKKLQGKALQQEEKSISTLTEERLNKLEEAFEIARKELKELKPMQIISESQYQDLSLKYGQVFEASIGAEAVKGLLELIDLKVEIKSLEAEAKETIPAKHRKVVRRLKLLKSLQAVGLRPDWMIISILPVIPPDLRPMVQLDGGRFATSDLNDLYRRVINRNNRLKRLMELNAPEVICRNEKRMLQEAVDALIDNGARHGKTVTASTGQRRMLKSIADILKGKQGRFRQNLLGKRIDYSGRSVIVVGPKLELHQCGLPKRMALELFKPFVISKLIARELVHNVRSANRYIESGKSEVWDILEEIIKGAHVLLNRAPTLHRLGIQAFQPILIEGKAIQVHPLVCPAFNADFDGDQMAVHVPLTEEAKWEAREIMLSAKNLLKPATGEPVATPSQDIVLGCYYMTNISPTTDGENIKVFGNEAEAILAYQLDIIKLQQTIEVRTYGGERLKTCAGRILFNEILPPDLRFLNKTVDKKVLKNLVAESLSSFGVADTAKLLDRMKLIGFEYLTKSGLSWGMGDIPDLPQRQKLYQEAEVKVSEIYNQYQQGLLTEEERQTKVIEIWARVKEKITEISRASLPTRGSVFSMIESGARGSWAQITQMMGMKGLVTNPAGETIELPVKGNFKEGFDVLEFFISTHGTRKGLTDTALRTANAGYLTRRLVDVSHDIVVVEKDCGDKEGFLITQAEIEDTGEGVGSYGIGRYTLQEVKDKKGEVVFKKNELITGEVAKKIDKLELPELKVRSLMTCKITRGVCQRCYGLDLGTNNLVQIGTAVGIIAAQSIGEPGTQLTMRTFHTGGVASVEDITQGLPRVEEVFEARPVKRPGLLSPGDGKVEVVHQGRQKVINLAYLDNSEEVISLSAYESPKVLVKKGSKVKEGEPVVKAGEESITATRDGKVKEINDQSVVLTGESQVVKEFIIPPGIALWVKDGDQVTKGQQLTEGSLDLHEIYALKGKEAVQRYIMKEIQYIYASQGQKLNSKHIELIIKQMFSRIYITEAGGTELLPGEMVTAAQFTEANLAAKDKGVVLAKGEALLLGITKASLSTDSFLSAASFQETARVLIDAAVTGRMDYLRGLKENVIIGRLIPAGTGSGELKDRLAVAMEEFRAQEAVRAEETARMAAAAAEAAAIAQAEAEAMAASLGAISEHSAVEES</sequence>
<dbReference type="Pfam" id="PF04998">
    <property type="entry name" value="RNA_pol_Rpb1_5"/>
    <property type="match status" value="1"/>
</dbReference>
<feature type="domain" description="RNA polymerase N-terminal" evidence="10">
    <location>
        <begin position="300"/>
        <end position="582"/>
    </location>
</feature>
<dbReference type="EMBL" id="MHTB01000004">
    <property type="protein sequence ID" value="OHA55794.1"/>
    <property type="molecule type" value="Genomic_DNA"/>
</dbReference>
<comment type="similarity">
    <text evidence="7 8">Belongs to the RNA polymerase beta' chain family.</text>
</comment>
<comment type="caution">
    <text evidence="11">The sequence shown here is derived from an EMBL/GenBank/DDBJ whole genome shotgun (WGS) entry which is preliminary data.</text>
</comment>
<organism evidence="11 12">
    <name type="scientific">Candidatus Veblenbacteria bacterium RIFOXYA2_FULL_43_9</name>
    <dbReference type="NCBI Taxonomy" id="1802425"/>
    <lineage>
        <taxon>Bacteria</taxon>
        <taxon>Candidatus Vebleniibacteriota</taxon>
    </lineage>
</organism>
<dbReference type="InterPro" id="IPR007083">
    <property type="entry name" value="RNA_pol_Rpb1_4"/>
</dbReference>
<dbReference type="InterPro" id="IPR012754">
    <property type="entry name" value="DNA-dir_RpoC_beta_prime_bact"/>
</dbReference>
<evidence type="ECO:0000256" key="5">
    <source>
        <dbReference type="ARBA" id="ARBA00023163"/>
    </source>
</evidence>
<evidence type="ECO:0000256" key="8">
    <source>
        <dbReference type="RuleBase" id="RU004279"/>
    </source>
</evidence>
<accession>A0A1G2Q5D5</accession>
<comment type="function">
    <text evidence="7 8">DNA-dependent RNA polymerase catalyzes the transcription of DNA into RNA using the four ribonucleoside triphosphates as substrates.</text>
</comment>
<dbReference type="SUPFAM" id="SSF64484">
    <property type="entry name" value="beta and beta-prime subunits of DNA dependent RNA-polymerase"/>
    <property type="match status" value="1"/>
</dbReference>
<dbReference type="EC" id="2.7.7.6" evidence="7"/>
<comment type="cofactor">
    <cofactor evidence="7">
        <name>Zn(2+)</name>
        <dbReference type="ChEBI" id="CHEBI:29105"/>
    </cofactor>
    <text evidence="7">Binds 2 Zn(2+) ions per subunit.</text>
</comment>
<evidence type="ECO:0000256" key="3">
    <source>
        <dbReference type="ARBA" id="ARBA00022695"/>
    </source>
</evidence>
<dbReference type="Proteomes" id="UP000178936">
    <property type="component" value="Unassembled WGS sequence"/>
</dbReference>
<feature type="binding site" evidence="7">
    <location>
        <position position="530"/>
    </location>
    <ligand>
        <name>Mg(2+)</name>
        <dbReference type="ChEBI" id="CHEBI:18420"/>
    </ligand>
</feature>
<feature type="binding site" evidence="7">
    <location>
        <position position="68"/>
    </location>
    <ligand>
        <name>Zn(2+)</name>
        <dbReference type="ChEBI" id="CHEBI:29105"/>
        <label>1</label>
    </ligand>
</feature>
<dbReference type="InterPro" id="IPR045867">
    <property type="entry name" value="DNA-dir_RpoC_beta_prime"/>
</dbReference>
<feature type="binding site" evidence="7">
    <location>
        <position position="854"/>
    </location>
    <ligand>
        <name>Zn(2+)</name>
        <dbReference type="ChEBI" id="CHEBI:29105"/>
        <label>2</label>
    </ligand>
</feature>
<dbReference type="Gene3D" id="1.10.1790.20">
    <property type="match status" value="1"/>
</dbReference>
<dbReference type="Gene3D" id="1.10.150.390">
    <property type="match status" value="1"/>
</dbReference>
<keyword evidence="5 7" id="KW-0804">Transcription</keyword>
<dbReference type="Gene3D" id="2.40.40.20">
    <property type="match status" value="1"/>
</dbReference>
<name>A0A1G2Q5D5_9BACT</name>
<feature type="binding site" evidence="7">
    <location>
        <position position="936"/>
    </location>
    <ligand>
        <name>Zn(2+)</name>
        <dbReference type="ChEBI" id="CHEBI:29105"/>
        <label>2</label>
    </ligand>
</feature>
<dbReference type="Gene3D" id="1.10.40.90">
    <property type="match status" value="1"/>
</dbReference>
<evidence type="ECO:0000256" key="4">
    <source>
        <dbReference type="ARBA" id="ARBA00022723"/>
    </source>
</evidence>
<keyword evidence="9" id="KW-0175">Coiled coil</keyword>
<feature type="binding site" evidence="7">
    <location>
        <position position="81"/>
    </location>
    <ligand>
        <name>Zn(2+)</name>
        <dbReference type="ChEBI" id="CHEBI:29105"/>
        <label>1</label>
    </ligand>
</feature>
<evidence type="ECO:0000256" key="2">
    <source>
        <dbReference type="ARBA" id="ARBA00022679"/>
    </source>
</evidence>
<keyword evidence="2 7" id="KW-0808">Transferase</keyword>
<dbReference type="InterPro" id="IPR042102">
    <property type="entry name" value="RNA_pol_Rpb1_3_sf"/>
</dbReference>
<dbReference type="InterPro" id="IPR007066">
    <property type="entry name" value="RNA_pol_Rpb1_3"/>
</dbReference>
<dbReference type="NCBIfam" id="TIGR02386">
    <property type="entry name" value="rpoC_TIGR"/>
    <property type="match status" value="1"/>
</dbReference>
<dbReference type="InterPro" id="IPR011054">
    <property type="entry name" value="Rudment_hybrid_motif"/>
</dbReference>
<dbReference type="InterPro" id="IPR038120">
    <property type="entry name" value="Rpb1_funnel_sf"/>
</dbReference>
<dbReference type="InterPro" id="IPR007080">
    <property type="entry name" value="RNA_pol_Rpb1_1"/>
</dbReference>
<dbReference type="InterPro" id="IPR006592">
    <property type="entry name" value="RNA_pol_N"/>
</dbReference>
<dbReference type="Pfam" id="PF00623">
    <property type="entry name" value="RNA_pol_Rpb1_2"/>
    <property type="match status" value="2"/>
</dbReference>
<feature type="binding site" evidence="7">
    <location>
        <position position="528"/>
    </location>
    <ligand>
        <name>Mg(2+)</name>
        <dbReference type="ChEBI" id="CHEBI:18420"/>
    </ligand>
</feature>
<feature type="binding site" evidence="7">
    <location>
        <position position="933"/>
    </location>
    <ligand>
        <name>Zn(2+)</name>
        <dbReference type="ChEBI" id="CHEBI:29105"/>
        <label>2</label>
    </ligand>
</feature>
<evidence type="ECO:0000313" key="12">
    <source>
        <dbReference type="Proteomes" id="UP000178936"/>
    </source>
</evidence>
<proteinExistence type="inferred from homology"/>
<dbReference type="GO" id="GO:0006351">
    <property type="term" value="P:DNA-templated transcription"/>
    <property type="evidence" value="ECO:0007669"/>
    <property type="project" value="UniProtKB-UniRule"/>
</dbReference>
<comment type="catalytic activity">
    <reaction evidence="6 7 8">
        <text>RNA(n) + a ribonucleoside 5'-triphosphate = RNA(n+1) + diphosphate</text>
        <dbReference type="Rhea" id="RHEA:21248"/>
        <dbReference type="Rhea" id="RHEA-COMP:14527"/>
        <dbReference type="Rhea" id="RHEA-COMP:17342"/>
        <dbReference type="ChEBI" id="CHEBI:33019"/>
        <dbReference type="ChEBI" id="CHEBI:61557"/>
        <dbReference type="ChEBI" id="CHEBI:140395"/>
        <dbReference type="EC" id="2.7.7.6"/>
    </reaction>
</comment>
<dbReference type="CDD" id="cd02655">
    <property type="entry name" value="RNAP_beta'_C"/>
    <property type="match status" value="1"/>
</dbReference>
<dbReference type="Gene3D" id="1.10.132.30">
    <property type="match status" value="1"/>
</dbReference>
<evidence type="ECO:0000256" key="1">
    <source>
        <dbReference type="ARBA" id="ARBA00022478"/>
    </source>
</evidence>
<dbReference type="GO" id="GO:0000287">
    <property type="term" value="F:magnesium ion binding"/>
    <property type="evidence" value="ECO:0007669"/>
    <property type="project" value="UniProtKB-UniRule"/>
</dbReference>
<keyword evidence="7" id="KW-0862">Zinc</keyword>
<comment type="cofactor">
    <cofactor evidence="7">
        <name>Mg(2+)</name>
        <dbReference type="ChEBI" id="CHEBI:18420"/>
    </cofactor>
    <text evidence="7">Binds 1 Mg(2+) ion per subunit.</text>
</comment>
<protein>
    <recommendedName>
        <fullName evidence="7">DNA-directed RNA polymerase subunit beta'</fullName>
        <shortName evidence="7">RNAP subunit beta'</shortName>
        <ecNumber evidence="7">2.7.7.6</ecNumber>
    </recommendedName>
    <alternativeName>
        <fullName evidence="7">RNA polymerase subunit beta'</fullName>
    </alternativeName>
    <alternativeName>
        <fullName evidence="7">Transcriptase subunit beta'</fullName>
    </alternativeName>
</protein>